<dbReference type="GO" id="GO:0051539">
    <property type="term" value="F:4 iron, 4 sulfur cluster binding"/>
    <property type="evidence" value="ECO:0007669"/>
    <property type="project" value="UniProtKB-KW"/>
</dbReference>
<keyword evidence="5" id="KW-0408">Iron</keyword>
<dbReference type="PANTHER" id="PTHR30352:SF13">
    <property type="entry name" value="GLYCYL-RADICAL ENZYME ACTIVATING ENZYME YJJW-RELATED"/>
    <property type="match status" value="1"/>
</dbReference>
<reference evidence="9" key="1">
    <citation type="submission" date="2017-06" db="EMBL/GenBank/DDBJ databases">
        <authorList>
            <person name="Cremers G."/>
        </authorList>
    </citation>
    <scope>NUCLEOTIDE SEQUENCE [LARGE SCALE GENOMIC DNA]</scope>
</reference>
<dbReference type="InterPro" id="IPR058240">
    <property type="entry name" value="rSAM_sf"/>
</dbReference>
<dbReference type="PROSITE" id="PS51918">
    <property type="entry name" value="RADICAL_SAM"/>
    <property type="match status" value="1"/>
</dbReference>
<evidence type="ECO:0000256" key="6">
    <source>
        <dbReference type="ARBA" id="ARBA00023014"/>
    </source>
</evidence>
<name>A0A284VMP3_9EURY</name>
<gene>
    <name evidence="8" type="ORF">MNV_1850021</name>
</gene>
<evidence type="ECO:0000256" key="4">
    <source>
        <dbReference type="ARBA" id="ARBA00022723"/>
    </source>
</evidence>
<protein>
    <submittedName>
        <fullName evidence="8">Anaerobic ribonucleoside-triphosphate reductase activating protein</fullName>
    </submittedName>
</protein>
<dbReference type="NCBIfam" id="TIGR02495">
    <property type="entry name" value="NrdG2"/>
    <property type="match status" value="1"/>
</dbReference>
<dbReference type="InterPro" id="IPR013785">
    <property type="entry name" value="Aldolase_TIM"/>
</dbReference>
<evidence type="ECO:0000259" key="7">
    <source>
        <dbReference type="PROSITE" id="PS51918"/>
    </source>
</evidence>
<dbReference type="InterPro" id="IPR007197">
    <property type="entry name" value="rSAM"/>
</dbReference>
<accession>A0A284VMP3</accession>
<keyword evidence="3" id="KW-0949">S-adenosyl-L-methionine</keyword>
<keyword evidence="4" id="KW-0479">Metal-binding</keyword>
<evidence type="ECO:0000256" key="1">
    <source>
        <dbReference type="ARBA" id="ARBA00001966"/>
    </source>
</evidence>
<dbReference type="CDD" id="cd01335">
    <property type="entry name" value="Radical_SAM"/>
    <property type="match status" value="1"/>
</dbReference>
<proteinExistence type="predicted"/>
<keyword evidence="9" id="KW-1185">Reference proteome</keyword>
<dbReference type="Pfam" id="PF04055">
    <property type="entry name" value="Radical_SAM"/>
    <property type="match status" value="1"/>
</dbReference>
<dbReference type="AlphaFoldDB" id="A0A284VMP3"/>
<keyword evidence="2" id="KW-0004">4Fe-4S</keyword>
<dbReference type="SUPFAM" id="SSF102114">
    <property type="entry name" value="Radical SAM enzymes"/>
    <property type="match status" value="1"/>
</dbReference>
<evidence type="ECO:0000256" key="3">
    <source>
        <dbReference type="ARBA" id="ARBA00022691"/>
    </source>
</evidence>
<dbReference type="SFLD" id="SFLDG01094">
    <property type="entry name" value="Uncharacterised_Radical_SAM_Su"/>
    <property type="match status" value="1"/>
</dbReference>
<evidence type="ECO:0000256" key="5">
    <source>
        <dbReference type="ARBA" id="ARBA00023004"/>
    </source>
</evidence>
<dbReference type="SFLD" id="SFLDG01067">
    <property type="entry name" value="SPASM/twitch_domain_containing"/>
    <property type="match status" value="1"/>
</dbReference>
<dbReference type="PANTHER" id="PTHR30352">
    <property type="entry name" value="PYRUVATE FORMATE-LYASE-ACTIVATING ENZYME"/>
    <property type="match status" value="1"/>
</dbReference>
<dbReference type="InterPro" id="IPR034457">
    <property type="entry name" value="Organic_radical-activating"/>
</dbReference>
<dbReference type="Proteomes" id="UP000218615">
    <property type="component" value="Unassembled WGS sequence"/>
</dbReference>
<sequence length="248" mass="27827">MKLIFSGIMIPVSTIDWYGRSASVIFFNGCNFDCLYCSNNKFIEVANRLEPLFKKGTAVDIEEIEKQVLDAKSFISAVVFSGGEPTAHPRELEHLARFAKGHGLLVGIETNGYYPDRLRALIEKKLVDKLFIDIKVPPDDAKRYTIITGGVRDAAEHALQSLALQDVAIEVRTTVFRSFADVTGIARSLKGRDCTYVIQQGIPEYAPDGKIKKEKPFTRDELEALAQSVSFLKDVRIRTREKGEERII</sequence>
<organism evidence="8 9">
    <name type="scientific">Candidatus Methanoperedens nitratireducens</name>
    <dbReference type="NCBI Taxonomy" id="1392998"/>
    <lineage>
        <taxon>Archaea</taxon>
        <taxon>Methanobacteriati</taxon>
        <taxon>Methanobacteriota</taxon>
        <taxon>Stenosarchaea group</taxon>
        <taxon>Methanomicrobia</taxon>
        <taxon>Methanosarcinales</taxon>
        <taxon>ANME-2 cluster</taxon>
        <taxon>Candidatus Methanoperedentaceae</taxon>
        <taxon>Candidatus Methanoperedens</taxon>
    </lineage>
</organism>
<evidence type="ECO:0000313" key="8">
    <source>
        <dbReference type="EMBL" id="SNQ60512.1"/>
    </source>
</evidence>
<dbReference type="RefSeq" id="WP_096204892.1">
    <property type="nucleotide sequence ID" value="NZ_FZMP01000096.1"/>
</dbReference>
<dbReference type="STRING" id="1392998.ANME2D_02296"/>
<dbReference type="EMBL" id="FZMP01000096">
    <property type="protein sequence ID" value="SNQ60512.1"/>
    <property type="molecule type" value="Genomic_DNA"/>
</dbReference>
<dbReference type="GO" id="GO:0003824">
    <property type="term" value="F:catalytic activity"/>
    <property type="evidence" value="ECO:0007669"/>
    <property type="project" value="InterPro"/>
</dbReference>
<keyword evidence="6" id="KW-0411">Iron-sulfur</keyword>
<dbReference type="Gene3D" id="3.20.20.70">
    <property type="entry name" value="Aldolase class I"/>
    <property type="match status" value="1"/>
</dbReference>
<evidence type="ECO:0000256" key="2">
    <source>
        <dbReference type="ARBA" id="ARBA00022485"/>
    </source>
</evidence>
<dbReference type="GO" id="GO:0046872">
    <property type="term" value="F:metal ion binding"/>
    <property type="evidence" value="ECO:0007669"/>
    <property type="project" value="UniProtKB-KW"/>
</dbReference>
<dbReference type="SFLD" id="SFLDS00029">
    <property type="entry name" value="Radical_SAM"/>
    <property type="match status" value="1"/>
</dbReference>
<dbReference type="OrthoDB" id="371936at2157"/>
<dbReference type="InterPro" id="IPR012840">
    <property type="entry name" value="NrdG2"/>
</dbReference>
<comment type="cofactor">
    <cofactor evidence="1">
        <name>[4Fe-4S] cluster</name>
        <dbReference type="ChEBI" id="CHEBI:49883"/>
    </cofactor>
</comment>
<feature type="domain" description="Radical SAM core" evidence="7">
    <location>
        <begin position="16"/>
        <end position="232"/>
    </location>
</feature>
<evidence type="ECO:0000313" key="9">
    <source>
        <dbReference type="Proteomes" id="UP000218615"/>
    </source>
</evidence>